<dbReference type="Pfam" id="PF01399">
    <property type="entry name" value="PCI"/>
    <property type="match status" value="1"/>
</dbReference>
<sequence length="477" mass="53499">MTALFAKFKDAQFTGSGSALADVITPANTPAEPDRLDSFYHFTDSMNVASDVRYALLDDRSTGSRLPKLEGNAWADIFVTFWKVAGELVKFEENPTKASWNRVFVCWKEFSNLMIKGYSSCGFQAWTLPCLYVTGKYLRAFAIRADAETEGSPDASRGNFQEDVVSDVHKNKNLEDASRVINRMFTLCLHDRAPIEESRKWGVYSTVNLSFKTYFKLGTVSSCKSLLHAMEASQADMPPLTAFPKSHIVTFKYYLGVILFLEESYKEAEEHLTYAWNLCHKDAMKNKEFILMYLVPCHLVTTRTLPSKRLLAPFPRLEQLFRPLCECIRKGDLAGFDAAISAGGAAFTKQMIYLPLERGRDIALRNLFRKVFIAGGFDPAPPGATPIRRTRVPVQEFLAAIRLKSNSTPPLPRKDGKHNGEENSDKLTPVKLRAEIDQVECYLSNLIYKNLMKGYIARDRGIVVLSKGGTAFPGTGV</sequence>
<dbReference type="FunCoup" id="C4JVM9">
    <property type="interactions" value="798"/>
</dbReference>
<evidence type="ECO:0000256" key="2">
    <source>
        <dbReference type="SAM" id="MobiDB-lite"/>
    </source>
</evidence>
<dbReference type="InterPro" id="IPR000717">
    <property type="entry name" value="PCI_dom"/>
</dbReference>
<dbReference type="VEuPathDB" id="FungiDB:UREG_06621"/>
<feature type="compositionally biased region" description="Basic and acidic residues" evidence="2">
    <location>
        <begin position="412"/>
        <end position="425"/>
    </location>
</feature>
<accession>C4JVM9</accession>
<dbReference type="OrthoDB" id="10252687at2759"/>
<dbReference type="Gene3D" id="1.10.10.10">
    <property type="entry name" value="Winged helix-like DNA-binding domain superfamily/Winged helix DNA-binding domain"/>
    <property type="match status" value="1"/>
</dbReference>
<dbReference type="PANTHER" id="PTHR12732">
    <property type="entry name" value="UNCHARACTERIZED PROTEASOME COMPONENT REGION PCI-CONTAINING"/>
    <property type="match status" value="1"/>
</dbReference>
<dbReference type="HOGENOM" id="CLU_031567_1_0_1"/>
<dbReference type="EMBL" id="CH476618">
    <property type="protein sequence ID" value="EEP81756.1"/>
    <property type="molecule type" value="Genomic_DNA"/>
</dbReference>
<dbReference type="GeneID" id="8438450"/>
<dbReference type="PANTHER" id="PTHR12732:SF0">
    <property type="entry name" value="PCI DOMAIN-CONTAINING PROTEIN 2"/>
    <property type="match status" value="1"/>
</dbReference>
<dbReference type="OMA" id="INRMFTL"/>
<dbReference type="eggNOG" id="KOG2688">
    <property type="taxonomic scope" value="Eukaryota"/>
</dbReference>
<keyword evidence="5" id="KW-1185">Reference proteome</keyword>
<proteinExistence type="inferred from homology"/>
<reference evidence="5" key="1">
    <citation type="journal article" date="2009" name="Genome Res.">
        <title>Comparative genomic analyses of the human fungal pathogens Coccidioides and their relatives.</title>
        <authorList>
            <person name="Sharpton T.J."/>
            <person name="Stajich J.E."/>
            <person name="Rounsley S.D."/>
            <person name="Gardner M.J."/>
            <person name="Wortman J.R."/>
            <person name="Jordar V.S."/>
            <person name="Maiti R."/>
            <person name="Kodira C.D."/>
            <person name="Neafsey D.E."/>
            <person name="Zeng Q."/>
            <person name="Hung C.-Y."/>
            <person name="McMahan C."/>
            <person name="Muszewska A."/>
            <person name="Grynberg M."/>
            <person name="Mandel M.A."/>
            <person name="Kellner E.M."/>
            <person name="Barker B.M."/>
            <person name="Galgiani J.N."/>
            <person name="Orbach M.J."/>
            <person name="Kirkland T.N."/>
            <person name="Cole G.T."/>
            <person name="Henn M.R."/>
            <person name="Birren B.W."/>
            <person name="Taylor J.W."/>
        </authorList>
    </citation>
    <scope>NUCLEOTIDE SEQUENCE [LARGE SCALE GENOMIC DNA]</scope>
    <source>
        <strain evidence="5">UAMH 1704</strain>
    </source>
</reference>
<organism evidence="4 5">
    <name type="scientific">Uncinocarpus reesii (strain UAMH 1704)</name>
    <dbReference type="NCBI Taxonomy" id="336963"/>
    <lineage>
        <taxon>Eukaryota</taxon>
        <taxon>Fungi</taxon>
        <taxon>Dikarya</taxon>
        <taxon>Ascomycota</taxon>
        <taxon>Pezizomycotina</taxon>
        <taxon>Eurotiomycetes</taxon>
        <taxon>Eurotiomycetidae</taxon>
        <taxon>Onygenales</taxon>
        <taxon>Onygenaceae</taxon>
        <taxon>Uncinocarpus</taxon>
    </lineage>
</organism>
<dbReference type="GO" id="GO:0003723">
    <property type="term" value="F:RNA binding"/>
    <property type="evidence" value="ECO:0007669"/>
    <property type="project" value="InterPro"/>
</dbReference>
<dbReference type="GO" id="GO:0003690">
    <property type="term" value="F:double-stranded DNA binding"/>
    <property type="evidence" value="ECO:0007669"/>
    <property type="project" value="InterPro"/>
</dbReference>
<dbReference type="Proteomes" id="UP000002058">
    <property type="component" value="Unassembled WGS sequence"/>
</dbReference>
<dbReference type="RefSeq" id="XP_002583654.1">
    <property type="nucleotide sequence ID" value="XM_002583608.1"/>
</dbReference>
<evidence type="ECO:0000256" key="1">
    <source>
        <dbReference type="ARBA" id="ARBA00025771"/>
    </source>
</evidence>
<protein>
    <submittedName>
        <fullName evidence="4">COP9 signalosome complex subunit 12</fullName>
    </submittedName>
</protein>
<dbReference type="SMART" id="SM00753">
    <property type="entry name" value="PAM"/>
    <property type="match status" value="1"/>
</dbReference>
<feature type="domain" description="PCI" evidence="3">
    <location>
        <begin position="435"/>
        <end position="467"/>
    </location>
</feature>
<evidence type="ECO:0000313" key="5">
    <source>
        <dbReference type="Proteomes" id="UP000002058"/>
    </source>
</evidence>
<dbReference type="InterPro" id="IPR036388">
    <property type="entry name" value="WH-like_DNA-bd_sf"/>
</dbReference>
<evidence type="ECO:0000259" key="3">
    <source>
        <dbReference type="Pfam" id="PF01399"/>
    </source>
</evidence>
<dbReference type="InParanoid" id="C4JVM9"/>
<gene>
    <name evidence="4" type="ORF">UREG_06621</name>
</gene>
<dbReference type="InterPro" id="IPR045114">
    <property type="entry name" value="Csn12-like"/>
</dbReference>
<dbReference type="KEGG" id="ure:UREG_06621"/>
<comment type="similarity">
    <text evidence="1">Belongs to the CSN12 family.</text>
</comment>
<feature type="region of interest" description="Disordered" evidence="2">
    <location>
        <begin position="406"/>
        <end position="426"/>
    </location>
</feature>
<dbReference type="AlphaFoldDB" id="C4JVM9"/>
<name>C4JVM9_UNCRE</name>
<dbReference type="STRING" id="336963.C4JVM9"/>
<evidence type="ECO:0000313" key="4">
    <source>
        <dbReference type="EMBL" id="EEP81756.1"/>
    </source>
</evidence>